<dbReference type="PROSITE" id="PS50994">
    <property type="entry name" value="INTEGRASE"/>
    <property type="match status" value="1"/>
</dbReference>
<dbReference type="AlphaFoldDB" id="A0A0B1SAB3"/>
<dbReference type="InterPro" id="IPR012337">
    <property type="entry name" value="RNaseH-like_sf"/>
</dbReference>
<dbReference type="Pfam" id="PF17921">
    <property type="entry name" value="Integrase_H2C2"/>
    <property type="match status" value="1"/>
</dbReference>
<dbReference type="Proteomes" id="UP000053660">
    <property type="component" value="Unassembled WGS sequence"/>
</dbReference>
<dbReference type="InterPro" id="IPR040676">
    <property type="entry name" value="DUF5641"/>
</dbReference>
<gene>
    <name evidence="2" type="ORF">OESDEN_18432</name>
</gene>
<dbReference type="InterPro" id="IPR036397">
    <property type="entry name" value="RNaseH_sf"/>
</dbReference>
<dbReference type="Pfam" id="PF18701">
    <property type="entry name" value="DUF5641"/>
    <property type="match status" value="1"/>
</dbReference>
<sequence>MSSSIATALCGNLDDYRIPDLSYNAVNPIYLPRKGLINQRIAEELHKSLCHCGTNQLVQAIRQTFWIPADKSACKRIIRNCSICQRHNGVPFKYPQMGPLPVERVTQSPPFSFTGVDFMGPLTIKNAMNEDEKRYVALFTCLVTRMVHLEVATDLSARSFLLVFKRFVSRRGVPLRIISDNGTNFRLSETILRRDDPIKSTEFSLFVAKHNIQWSFIPPASPWMGGAWERMVGTVKRALSKTMGRRKVSEEILATFLCEVESAVNSRPLTTIGHDETNEVLRPVDFIYKNIRHGIEVIPHEEHYNDPAYQPYPEIGSQLDAKKAITEAEKLTAKFWTKWKTEYLIELRDRHVSYGRNYKSSKLSPEIGDLVLIDDDLQTSRDHWPIGLIQDLIKSRDGEIR</sequence>
<accession>A0A0B1SAB3</accession>
<dbReference type="SUPFAM" id="SSF53098">
    <property type="entry name" value="Ribonuclease H-like"/>
    <property type="match status" value="1"/>
</dbReference>
<evidence type="ECO:0000313" key="3">
    <source>
        <dbReference type="Proteomes" id="UP000053660"/>
    </source>
</evidence>
<evidence type="ECO:0000259" key="1">
    <source>
        <dbReference type="PROSITE" id="PS50994"/>
    </source>
</evidence>
<feature type="domain" description="Integrase catalytic" evidence="1">
    <location>
        <begin position="105"/>
        <end position="291"/>
    </location>
</feature>
<proteinExistence type="predicted"/>
<dbReference type="GO" id="GO:0015074">
    <property type="term" value="P:DNA integration"/>
    <property type="evidence" value="ECO:0007669"/>
    <property type="project" value="InterPro"/>
</dbReference>
<organism evidence="2 3">
    <name type="scientific">Oesophagostomum dentatum</name>
    <name type="common">Nodular worm</name>
    <dbReference type="NCBI Taxonomy" id="61180"/>
    <lineage>
        <taxon>Eukaryota</taxon>
        <taxon>Metazoa</taxon>
        <taxon>Ecdysozoa</taxon>
        <taxon>Nematoda</taxon>
        <taxon>Chromadorea</taxon>
        <taxon>Rhabditida</taxon>
        <taxon>Rhabditina</taxon>
        <taxon>Rhabditomorpha</taxon>
        <taxon>Strongyloidea</taxon>
        <taxon>Strongylidae</taxon>
        <taxon>Oesophagostomum</taxon>
    </lineage>
</organism>
<dbReference type="InterPro" id="IPR001584">
    <property type="entry name" value="Integrase_cat-core"/>
</dbReference>
<dbReference type="Gene3D" id="1.10.340.70">
    <property type="match status" value="1"/>
</dbReference>
<dbReference type="OrthoDB" id="8019190at2759"/>
<dbReference type="InterPro" id="IPR041588">
    <property type="entry name" value="Integrase_H2C2"/>
</dbReference>
<keyword evidence="3" id="KW-1185">Reference proteome</keyword>
<reference evidence="2 3" key="1">
    <citation type="submission" date="2014-03" db="EMBL/GenBank/DDBJ databases">
        <title>Draft genome of the hookworm Oesophagostomum dentatum.</title>
        <authorList>
            <person name="Mitreva M."/>
        </authorList>
    </citation>
    <scope>NUCLEOTIDE SEQUENCE [LARGE SCALE GENOMIC DNA]</scope>
    <source>
        <strain evidence="2 3">OD-Hann</strain>
    </source>
</reference>
<dbReference type="GO" id="GO:0003676">
    <property type="term" value="F:nucleic acid binding"/>
    <property type="evidence" value="ECO:0007669"/>
    <property type="project" value="InterPro"/>
</dbReference>
<dbReference type="PANTHER" id="PTHR47331">
    <property type="entry name" value="PHD-TYPE DOMAIN-CONTAINING PROTEIN"/>
    <property type="match status" value="1"/>
</dbReference>
<name>A0A0B1SAB3_OESDE</name>
<feature type="non-terminal residue" evidence="2">
    <location>
        <position position="401"/>
    </location>
</feature>
<dbReference type="Gene3D" id="3.30.420.10">
    <property type="entry name" value="Ribonuclease H-like superfamily/Ribonuclease H"/>
    <property type="match status" value="1"/>
</dbReference>
<dbReference type="EMBL" id="KN584481">
    <property type="protein sequence ID" value="KHJ81879.1"/>
    <property type="molecule type" value="Genomic_DNA"/>
</dbReference>
<evidence type="ECO:0000313" key="2">
    <source>
        <dbReference type="EMBL" id="KHJ81879.1"/>
    </source>
</evidence>
<protein>
    <submittedName>
        <fullName evidence="2">Integrase core domain protein</fullName>
    </submittedName>
</protein>